<dbReference type="GO" id="GO:0004622">
    <property type="term" value="F:phosphatidylcholine lysophospholipase activity"/>
    <property type="evidence" value="ECO:0007669"/>
    <property type="project" value="TreeGrafter"/>
</dbReference>
<dbReference type="Pfam" id="PF13472">
    <property type="entry name" value="Lipase_GDSL_2"/>
    <property type="match status" value="1"/>
</dbReference>
<reference evidence="2 3" key="1">
    <citation type="submission" date="2020-08" db="EMBL/GenBank/DDBJ databases">
        <title>Genomic Encyclopedia of Type Strains, Phase IV (KMG-IV): sequencing the most valuable type-strain genomes for metagenomic binning, comparative biology and taxonomic classification.</title>
        <authorList>
            <person name="Goeker M."/>
        </authorList>
    </citation>
    <scope>NUCLEOTIDE SEQUENCE [LARGE SCALE GENOMIC DNA]</scope>
    <source>
        <strain evidence="2 3">DSM 15895</strain>
    </source>
</reference>
<dbReference type="Proteomes" id="UP000525923">
    <property type="component" value="Unassembled WGS sequence"/>
</dbReference>
<gene>
    <name evidence="2" type="ORF">HNQ44_002651</name>
</gene>
<dbReference type="PANTHER" id="PTHR30383:SF5">
    <property type="entry name" value="SGNH HYDROLASE-TYPE ESTERASE DOMAIN-CONTAINING PROTEIN"/>
    <property type="match status" value="1"/>
</dbReference>
<name>A0A7W8CTS3_9BACL</name>
<organism evidence="2 3">
    <name type="scientific">Planococcus koreensis</name>
    <dbReference type="NCBI Taxonomy" id="112331"/>
    <lineage>
        <taxon>Bacteria</taxon>
        <taxon>Bacillati</taxon>
        <taxon>Bacillota</taxon>
        <taxon>Bacilli</taxon>
        <taxon>Bacillales</taxon>
        <taxon>Caryophanaceae</taxon>
        <taxon>Planococcus</taxon>
    </lineage>
</organism>
<sequence>MIKSRRFYPLRNGAASSSGGTKKGLRLKHIVILGDSVAYGYGTRGGIATYLKETFPDSNVINLGINGLTSNGLIDRLSSSRWNHHISKADLVLLNIGGNDLLRGFHGAGAKGLIRQFAGIRRTYRNNLLAIYRHIRELNREALIVQNDLYNSMKKEVQYFGFTGIMLRVWNKAIGEEGIIISRTQPMGKNTAIWLDDIHPNDEGYKIMHELLLKTLAATGYDIHELDELQQSN</sequence>
<protein>
    <submittedName>
        <fullName evidence="2">Lysophospholipase L1-like esterase</fullName>
    </submittedName>
</protein>
<dbReference type="EMBL" id="JACHHE010000007">
    <property type="protein sequence ID" value="MBB5181186.1"/>
    <property type="molecule type" value="Genomic_DNA"/>
</dbReference>
<feature type="domain" description="SGNH hydrolase-type esterase" evidence="1">
    <location>
        <begin position="32"/>
        <end position="207"/>
    </location>
</feature>
<keyword evidence="3" id="KW-1185">Reference proteome</keyword>
<evidence type="ECO:0000313" key="2">
    <source>
        <dbReference type="EMBL" id="MBB5181186.1"/>
    </source>
</evidence>
<dbReference type="Gene3D" id="3.40.50.1110">
    <property type="entry name" value="SGNH hydrolase"/>
    <property type="match status" value="1"/>
</dbReference>
<evidence type="ECO:0000259" key="1">
    <source>
        <dbReference type="Pfam" id="PF13472"/>
    </source>
</evidence>
<proteinExistence type="predicted"/>
<dbReference type="RefSeq" id="WP_135502887.1">
    <property type="nucleotide sequence ID" value="NZ_JACHHE010000007.1"/>
</dbReference>
<dbReference type="OrthoDB" id="26855at2"/>
<dbReference type="SUPFAM" id="SSF52266">
    <property type="entry name" value="SGNH hydrolase"/>
    <property type="match status" value="1"/>
</dbReference>
<dbReference type="InterPro" id="IPR013830">
    <property type="entry name" value="SGNH_hydro"/>
</dbReference>
<dbReference type="InterPro" id="IPR051532">
    <property type="entry name" value="Ester_Hydrolysis_Enzymes"/>
</dbReference>
<comment type="caution">
    <text evidence="2">The sequence shown here is derived from an EMBL/GenBank/DDBJ whole genome shotgun (WGS) entry which is preliminary data.</text>
</comment>
<accession>A0A7W8CTS3</accession>
<dbReference type="AlphaFoldDB" id="A0A7W8CTS3"/>
<evidence type="ECO:0000313" key="3">
    <source>
        <dbReference type="Proteomes" id="UP000525923"/>
    </source>
</evidence>
<dbReference type="InterPro" id="IPR036514">
    <property type="entry name" value="SGNH_hydro_sf"/>
</dbReference>
<dbReference type="PANTHER" id="PTHR30383">
    <property type="entry name" value="THIOESTERASE 1/PROTEASE 1/LYSOPHOSPHOLIPASE L1"/>
    <property type="match status" value="1"/>
</dbReference>